<sequence length="455" mass="52057">MKNSTRIASLLGTWTGTTHLKTSIGDYELMAYFVIHFMPDPSRNNQCTLEDCNEYENKICQLSRHSQVKENKICMNLSETGSDDVSTWSDLSAFMYFGAKIDVGFPFNKHRAEDTGSWIGPLNIILAQDTPHIQGPILDRYLTRYVNTPLTPYLRMPDNSTLINEKDFDNMAGATAVNNTQHSQYTRDDTDPYQKYEHTCEHGNVEPLLPLFEFNFVDNDQGEEMIEVKLDYKLMTMPRKKDYMYGIYPKIKDRVNRADLGFHISGPYCYGDDPNRGWSFDMNFDSKEPKQMLNLVHACVEGLPCVPSAAELYDASSSGSGEHMNPVPDDATTVDFAQPLLFMFIWSLMGIALIFMYRSNRKLKRRLQDQEHGYDQTESHQPLLSDNEVGETDATYIAMNNDADIILQGLEMEEDNMSTVETNSQEEIEINEENVWPEETDEETQNLVVSESQDV</sequence>
<evidence type="ECO:0000313" key="4">
    <source>
        <dbReference type="Proteomes" id="UP001054902"/>
    </source>
</evidence>
<evidence type="ECO:0000256" key="1">
    <source>
        <dbReference type="SAM" id="MobiDB-lite"/>
    </source>
</evidence>
<keyword evidence="4" id="KW-1185">Reference proteome</keyword>
<accession>A0AAD3D024</accession>
<evidence type="ECO:0000256" key="2">
    <source>
        <dbReference type="SAM" id="Phobius"/>
    </source>
</evidence>
<name>A0AAD3D024_9STRA</name>
<feature type="region of interest" description="Disordered" evidence="1">
    <location>
        <begin position="416"/>
        <end position="455"/>
    </location>
</feature>
<organism evidence="3 4">
    <name type="scientific">Chaetoceros tenuissimus</name>
    <dbReference type="NCBI Taxonomy" id="426638"/>
    <lineage>
        <taxon>Eukaryota</taxon>
        <taxon>Sar</taxon>
        <taxon>Stramenopiles</taxon>
        <taxon>Ochrophyta</taxon>
        <taxon>Bacillariophyta</taxon>
        <taxon>Coscinodiscophyceae</taxon>
        <taxon>Chaetocerotophycidae</taxon>
        <taxon>Chaetocerotales</taxon>
        <taxon>Chaetocerotaceae</taxon>
        <taxon>Chaetoceros</taxon>
    </lineage>
</organism>
<dbReference type="AlphaFoldDB" id="A0AAD3D024"/>
<protein>
    <submittedName>
        <fullName evidence="3">Uncharacterized protein</fullName>
    </submittedName>
</protein>
<dbReference type="EMBL" id="BLLK01000047">
    <property type="protein sequence ID" value="GFH55373.1"/>
    <property type="molecule type" value="Genomic_DNA"/>
</dbReference>
<keyword evidence="2" id="KW-0812">Transmembrane</keyword>
<keyword evidence="2" id="KW-1133">Transmembrane helix</keyword>
<proteinExistence type="predicted"/>
<evidence type="ECO:0000313" key="3">
    <source>
        <dbReference type="EMBL" id="GFH55373.1"/>
    </source>
</evidence>
<comment type="caution">
    <text evidence="3">The sequence shown here is derived from an EMBL/GenBank/DDBJ whole genome shotgun (WGS) entry which is preliminary data.</text>
</comment>
<reference evidence="3 4" key="1">
    <citation type="journal article" date="2021" name="Sci. Rep.">
        <title>The genome of the diatom Chaetoceros tenuissimus carries an ancient integrated fragment of an extant virus.</title>
        <authorList>
            <person name="Hongo Y."/>
            <person name="Kimura K."/>
            <person name="Takaki Y."/>
            <person name="Yoshida Y."/>
            <person name="Baba S."/>
            <person name="Kobayashi G."/>
            <person name="Nagasaki K."/>
            <person name="Hano T."/>
            <person name="Tomaru Y."/>
        </authorList>
    </citation>
    <scope>NUCLEOTIDE SEQUENCE [LARGE SCALE GENOMIC DNA]</scope>
    <source>
        <strain evidence="3 4">NIES-3715</strain>
    </source>
</reference>
<feature type="compositionally biased region" description="Polar residues" evidence="1">
    <location>
        <begin position="445"/>
        <end position="455"/>
    </location>
</feature>
<dbReference type="Proteomes" id="UP001054902">
    <property type="component" value="Unassembled WGS sequence"/>
</dbReference>
<keyword evidence="2" id="KW-0472">Membrane</keyword>
<gene>
    <name evidence="3" type="ORF">CTEN210_11849</name>
</gene>
<feature type="transmembrane region" description="Helical" evidence="2">
    <location>
        <begin position="336"/>
        <end position="357"/>
    </location>
</feature>
<feature type="compositionally biased region" description="Acidic residues" evidence="1">
    <location>
        <begin position="424"/>
        <end position="444"/>
    </location>
</feature>